<gene>
    <name evidence="1" type="primary">ORF27853</name>
</gene>
<feature type="non-terminal residue" evidence="1">
    <location>
        <position position="1"/>
    </location>
</feature>
<name>A0A0B6YL59_9EUPU</name>
<organism evidence="1">
    <name type="scientific">Arion vulgaris</name>
    <dbReference type="NCBI Taxonomy" id="1028688"/>
    <lineage>
        <taxon>Eukaryota</taxon>
        <taxon>Metazoa</taxon>
        <taxon>Spiralia</taxon>
        <taxon>Lophotrochozoa</taxon>
        <taxon>Mollusca</taxon>
        <taxon>Gastropoda</taxon>
        <taxon>Heterobranchia</taxon>
        <taxon>Euthyneura</taxon>
        <taxon>Panpulmonata</taxon>
        <taxon>Eupulmonata</taxon>
        <taxon>Stylommatophora</taxon>
        <taxon>Helicina</taxon>
        <taxon>Arionoidea</taxon>
        <taxon>Arionidae</taxon>
        <taxon>Arion</taxon>
    </lineage>
</organism>
<dbReference type="EMBL" id="HACG01009661">
    <property type="protein sequence ID" value="CEK56526.1"/>
    <property type="molecule type" value="Transcribed_RNA"/>
</dbReference>
<evidence type="ECO:0000313" key="1">
    <source>
        <dbReference type="EMBL" id="CEK56526.1"/>
    </source>
</evidence>
<proteinExistence type="predicted"/>
<dbReference type="AlphaFoldDB" id="A0A0B6YL59"/>
<accession>A0A0B6YL59</accession>
<protein>
    <submittedName>
        <fullName evidence="1">Uncharacterized protein</fullName>
    </submittedName>
</protein>
<reference evidence="1" key="1">
    <citation type="submission" date="2014-12" db="EMBL/GenBank/DDBJ databases">
        <title>Insight into the proteome of Arion vulgaris.</title>
        <authorList>
            <person name="Aradska J."/>
            <person name="Bulat T."/>
            <person name="Smidak R."/>
            <person name="Sarate P."/>
            <person name="Gangsoo J."/>
            <person name="Sialana F."/>
            <person name="Bilban M."/>
            <person name="Lubec G."/>
        </authorList>
    </citation>
    <scope>NUCLEOTIDE SEQUENCE</scope>
    <source>
        <tissue evidence="1">Skin</tissue>
    </source>
</reference>
<sequence>ESHTTLFSRLQDMESVVESLRDECTTHTANSNSLKAEVIKFKDELTQETIRRQRIEDNYHILVRKR</sequence>